<dbReference type="RefSeq" id="WP_123265049.1">
    <property type="nucleotide sequence ID" value="NZ_RJUG01000002.1"/>
</dbReference>
<dbReference type="InterPro" id="IPR046109">
    <property type="entry name" value="DUF6046"/>
</dbReference>
<proteinExistence type="predicted"/>
<gene>
    <name evidence="2" type="ORF">EGI11_03295</name>
</gene>
<dbReference type="EMBL" id="RJUG01000002">
    <property type="protein sequence ID" value="ROI09796.1"/>
    <property type="molecule type" value="Genomic_DNA"/>
</dbReference>
<reference evidence="3" key="1">
    <citation type="submission" date="2018-11" db="EMBL/GenBank/DDBJ databases">
        <title>Proposal to divide the Flavobacteriaceae and reorganize its genera based on Amino Acid Identity values calculated from whole genome sequences.</title>
        <authorList>
            <person name="Nicholson A.C."/>
            <person name="Gulvik C.A."/>
            <person name="Whitney A.M."/>
            <person name="Humrighouse B.W."/>
            <person name="Bell M."/>
            <person name="Holmens B."/>
            <person name="Steigerwalt A."/>
            <person name="Villarma A."/>
            <person name="Sheth M."/>
            <person name="Batra D."/>
            <person name="Pryor J."/>
            <person name="Bernardet J.-F."/>
            <person name="Hugo C."/>
            <person name="Kampfer P."/>
            <person name="Newman J."/>
            <person name="Mcquiston J.R."/>
        </authorList>
    </citation>
    <scope>NUCLEOTIDE SEQUENCE [LARGE SCALE GENOMIC DNA]</scope>
    <source>
        <strain evidence="3">H3056</strain>
    </source>
</reference>
<sequence>MEFDIKKLTAQAFSYVGPAFPAWWQKNKTAFVLPSLNGVGTALLQGRPYFQTLKVSYKGEQFIFPNEPLISLGLTKTIVETATVGKDRRGTVKEYINTEDYTLSIRGLCFNPGTPDEYPSEQVLELNRLFAINDAMEVVGSAFLELFEIRNLVFKSLDFEEMAGMQGMQKYTITAVSDQDFYADLTEKQSNGLINQLG</sequence>
<dbReference type="AlphaFoldDB" id="A0A3N0WXI8"/>
<evidence type="ECO:0000313" key="2">
    <source>
        <dbReference type="EMBL" id="ROI09796.1"/>
    </source>
</evidence>
<dbReference type="OrthoDB" id="1351182at2"/>
<name>A0A3N0WXI8_9FLAO</name>
<protein>
    <recommendedName>
        <fullName evidence="1">DUF6046 domain-containing protein</fullName>
    </recommendedName>
</protein>
<dbReference type="Proteomes" id="UP000270224">
    <property type="component" value="Unassembled WGS sequence"/>
</dbReference>
<accession>A0A3N0WXI8</accession>
<organism evidence="2 3">
    <name type="scientific">Kaistella daneshvariae</name>
    <dbReference type="NCBI Taxonomy" id="2487074"/>
    <lineage>
        <taxon>Bacteria</taxon>
        <taxon>Pseudomonadati</taxon>
        <taxon>Bacteroidota</taxon>
        <taxon>Flavobacteriia</taxon>
        <taxon>Flavobacteriales</taxon>
        <taxon>Weeksellaceae</taxon>
        <taxon>Chryseobacterium group</taxon>
        <taxon>Kaistella</taxon>
    </lineage>
</organism>
<dbReference type="Pfam" id="PF19512">
    <property type="entry name" value="DUF6046"/>
    <property type="match status" value="1"/>
</dbReference>
<evidence type="ECO:0000313" key="3">
    <source>
        <dbReference type="Proteomes" id="UP000270224"/>
    </source>
</evidence>
<evidence type="ECO:0000259" key="1">
    <source>
        <dbReference type="Pfam" id="PF19512"/>
    </source>
</evidence>
<feature type="domain" description="DUF6046" evidence="1">
    <location>
        <begin position="64"/>
        <end position="186"/>
    </location>
</feature>
<comment type="caution">
    <text evidence="2">The sequence shown here is derived from an EMBL/GenBank/DDBJ whole genome shotgun (WGS) entry which is preliminary data.</text>
</comment>